<protein>
    <submittedName>
        <fullName evidence="6">DNA-binding transcriptional regulator, LysR family</fullName>
    </submittedName>
</protein>
<dbReference type="RefSeq" id="WP_091907448.1">
    <property type="nucleotide sequence ID" value="NZ_FNLO01000004.1"/>
</dbReference>
<evidence type="ECO:0000259" key="5">
    <source>
        <dbReference type="PROSITE" id="PS50931"/>
    </source>
</evidence>
<organism evidence="6 7">
    <name type="scientific">Chitinasiproducens palmae</name>
    <dbReference type="NCBI Taxonomy" id="1770053"/>
    <lineage>
        <taxon>Bacteria</taxon>
        <taxon>Pseudomonadati</taxon>
        <taxon>Pseudomonadota</taxon>
        <taxon>Betaproteobacteria</taxon>
        <taxon>Burkholderiales</taxon>
        <taxon>Burkholderiaceae</taxon>
        <taxon>Chitinasiproducens</taxon>
    </lineage>
</organism>
<dbReference type="EMBL" id="FNLO01000004">
    <property type="protein sequence ID" value="SDV48321.1"/>
    <property type="molecule type" value="Genomic_DNA"/>
</dbReference>
<proteinExistence type="inferred from homology"/>
<dbReference type="Pfam" id="PF00126">
    <property type="entry name" value="HTH_1"/>
    <property type="match status" value="1"/>
</dbReference>
<dbReference type="InterPro" id="IPR058163">
    <property type="entry name" value="LysR-type_TF_proteobact-type"/>
</dbReference>
<dbReference type="Pfam" id="PF03466">
    <property type="entry name" value="LysR_substrate"/>
    <property type="match status" value="1"/>
</dbReference>
<keyword evidence="2" id="KW-0805">Transcription regulation</keyword>
<dbReference type="Gene3D" id="1.10.10.10">
    <property type="entry name" value="Winged helix-like DNA-binding domain superfamily/Winged helix DNA-binding domain"/>
    <property type="match status" value="1"/>
</dbReference>
<comment type="similarity">
    <text evidence="1">Belongs to the LysR transcriptional regulatory family.</text>
</comment>
<keyword evidence="4" id="KW-0804">Transcription</keyword>
<dbReference type="PROSITE" id="PS50931">
    <property type="entry name" value="HTH_LYSR"/>
    <property type="match status" value="1"/>
</dbReference>
<dbReference type="OrthoDB" id="8928056at2"/>
<evidence type="ECO:0000256" key="2">
    <source>
        <dbReference type="ARBA" id="ARBA00023015"/>
    </source>
</evidence>
<evidence type="ECO:0000313" key="7">
    <source>
        <dbReference type="Proteomes" id="UP000243719"/>
    </source>
</evidence>
<keyword evidence="7" id="KW-1185">Reference proteome</keyword>
<sequence length="293" mass="32409">MQLEDLRLFVATVDAGSFTAAAEKLGLSKQYVSRRTMALEAEMGARLLNRTTRRLQATELGMTFYGRAMRILAEVAETQEVMANQGATPRGILRISAPMTFGTMHLSPRLPEFLRRHPQVQIELDLNDRAVDLVAEGYDMAIRIGILPDSTLIARRICAVRTVCCASPAYLARHAPPTAPDALAEHACLLYGHAKHVEWPFQRDGRRVVVPLRGQLRANNGEVIRDAAIAGLGIAMLPTFIIDEALARGDLLPVLDGWRVPDGAVHAVYPQHRQSSRLLQAFVDFLREALDDD</sequence>
<reference evidence="7" key="1">
    <citation type="submission" date="2016-09" db="EMBL/GenBank/DDBJ databases">
        <authorList>
            <person name="Varghese N."/>
            <person name="Submissions S."/>
        </authorList>
    </citation>
    <scope>NUCLEOTIDE SEQUENCE [LARGE SCALE GENOMIC DNA]</scope>
    <source>
        <strain evidence="7">JS23</strain>
    </source>
</reference>
<dbReference type="InterPro" id="IPR000847">
    <property type="entry name" value="LysR_HTH_N"/>
</dbReference>
<keyword evidence="3 6" id="KW-0238">DNA-binding</keyword>
<dbReference type="AlphaFoldDB" id="A0A1H2PNY1"/>
<evidence type="ECO:0000313" key="6">
    <source>
        <dbReference type="EMBL" id="SDV48321.1"/>
    </source>
</evidence>
<evidence type="ECO:0000256" key="1">
    <source>
        <dbReference type="ARBA" id="ARBA00009437"/>
    </source>
</evidence>
<dbReference type="SUPFAM" id="SSF46785">
    <property type="entry name" value="Winged helix' DNA-binding domain"/>
    <property type="match status" value="1"/>
</dbReference>
<evidence type="ECO:0000256" key="3">
    <source>
        <dbReference type="ARBA" id="ARBA00023125"/>
    </source>
</evidence>
<gene>
    <name evidence="6" type="ORF">SAMN05216551_104357</name>
</gene>
<name>A0A1H2PNY1_9BURK</name>
<dbReference type="FunFam" id="3.40.190.290:FF:000001">
    <property type="entry name" value="Transcriptional regulator, LysR family"/>
    <property type="match status" value="1"/>
</dbReference>
<feature type="domain" description="HTH lysR-type" evidence="5">
    <location>
        <begin position="1"/>
        <end position="58"/>
    </location>
</feature>
<dbReference type="SUPFAM" id="SSF53850">
    <property type="entry name" value="Periplasmic binding protein-like II"/>
    <property type="match status" value="1"/>
</dbReference>
<dbReference type="Gene3D" id="3.40.190.290">
    <property type="match status" value="1"/>
</dbReference>
<accession>A0A1H2PNY1</accession>
<dbReference type="Proteomes" id="UP000243719">
    <property type="component" value="Unassembled WGS sequence"/>
</dbReference>
<evidence type="ECO:0000256" key="4">
    <source>
        <dbReference type="ARBA" id="ARBA00023163"/>
    </source>
</evidence>
<dbReference type="GO" id="GO:0006351">
    <property type="term" value="P:DNA-templated transcription"/>
    <property type="evidence" value="ECO:0007669"/>
    <property type="project" value="TreeGrafter"/>
</dbReference>
<dbReference type="FunFam" id="1.10.10.10:FF:000001">
    <property type="entry name" value="LysR family transcriptional regulator"/>
    <property type="match status" value="1"/>
</dbReference>
<dbReference type="CDD" id="cd08422">
    <property type="entry name" value="PBP2_CrgA_like"/>
    <property type="match status" value="1"/>
</dbReference>
<dbReference type="GO" id="GO:0003700">
    <property type="term" value="F:DNA-binding transcription factor activity"/>
    <property type="evidence" value="ECO:0007669"/>
    <property type="project" value="InterPro"/>
</dbReference>
<dbReference type="STRING" id="1770053.SAMN05216551_104357"/>
<dbReference type="PANTHER" id="PTHR30537:SF5">
    <property type="entry name" value="HTH-TYPE TRANSCRIPTIONAL ACTIVATOR TTDR-RELATED"/>
    <property type="match status" value="1"/>
</dbReference>
<dbReference type="InterPro" id="IPR005119">
    <property type="entry name" value="LysR_subst-bd"/>
</dbReference>
<dbReference type="GO" id="GO:0043565">
    <property type="term" value="F:sequence-specific DNA binding"/>
    <property type="evidence" value="ECO:0007669"/>
    <property type="project" value="TreeGrafter"/>
</dbReference>
<dbReference type="PANTHER" id="PTHR30537">
    <property type="entry name" value="HTH-TYPE TRANSCRIPTIONAL REGULATOR"/>
    <property type="match status" value="1"/>
</dbReference>
<dbReference type="InterPro" id="IPR036388">
    <property type="entry name" value="WH-like_DNA-bd_sf"/>
</dbReference>
<dbReference type="InterPro" id="IPR036390">
    <property type="entry name" value="WH_DNA-bd_sf"/>
</dbReference>